<feature type="domain" description="RING-type" evidence="6">
    <location>
        <begin position="509"/>
        <end position="558"/>
    </location>
</feature>
<evidence type="ECO:0000256" key="1">
    <source>
        <dbReference type="ARBA" id="ARBA00022723"/>
    </source>
</evidence>
<name>A0A9Q1JDF9_SYNKA</name>
<organism evidence="7 8">
    <name type="scientific">Synaphobranchus kaupii</name>
    <name type="common">Kaup's arrowtooth eel</name>
    <dbReference type="NCBI Taxonomy" id="118154"/>
    <lineage>
        <taxon>Eukaryota</taxon>
        <taxon>Metazoa</taxon>
        <taxon>Chordata</taxon>
        <taxon>Craniata</taxon>
        <taxon>Vertebrata</taxon>
        <taxon>Euteleostomi</taxon>
        <taxon>Actinopterygii</taxon>
        <taxon>Neopterygii</taxon>
        <taxon>Teleostei</taxon>
        <taxon>Anguilliformes</taxon>
        <taxon>Synaphobranchidae</taxon>
        <taxon>Synaphobranchus</taxon>
    </lineage>
</organism>
<evidence type="ECO:0000313" key="7">
    <source>
        <dbReference type="EMBL" id="KAJ8380865.1"/>
    </source>
</evidence>
<evidence type="ECO:0000313" key="8">
    <source>
        <dbReference type="Proteomes" id="UP001152622"/>
    </source>
</evidence>
<keyword evidence="3" id="KW-0862">Zinc</keyword>
<reference evidence="7" key="1">
    <citation type="journal article" date="2023" name="Science">
        <title>Genome structures resolve the early diversification of teleost fishes.</title>
        <authorList>
            <person name="Parey E."/>
            <person name="Louis A."/>
            <person name="Montfort J."/>
            <person name="Bouchez O."/>
            <person name="Roques C."/>
            <person name="Iampietro C."/>
            <person name="Lluch J."/>
            <person name="Castinel A."/>
            <person name="Donnadieu C."/>
            <person name="Desvignes T."/>
            <person name="Floi Bucao C."/>
            <person name="Jouanno E."/>
            <person name="Wen M."/>
            <person name="Mejri S."/>
            <person name="Dirks R."/>
            <person name="Jansen H."/>
            <person name="Henkel C."/>
            <person name="Chen W.J."/>
            <person name="Zahm M."/>
            <person name="Cabau C."/>
            <person name="Klopp C."/>
            <person name="Thompson A.W."/>
            <person name="Robinson-Rechavi M."/>
            <person name="Braasch I."/>
            <person name="Lecointre G."/>
            <person name="Bobe J."/>
            <person name="Postlethwait J.H."/>
            <person name="Berthelot C."/>
            <person name="Roest Crollius H."/>
            <person name="Guiguen Y."/>
        </authorList>
    </citation>
    <scope>NUCLEOTIDE SEQUENCE</scope>
    <source>
        <strain evidence="7">WJC10195</strain>
    </source>
</reference>
<feature type="compositionally biased region" description="Basic and acidic residues" evidence="5">
    <location>
        <begin position="8"/>
        <end position="21"/>
    </location>
</feature>
<evidence type="ECO:0000256" key="4">
    <source>
        <dbReference type="PROSITE-ProRule" id="PRU00175"/>
    </source>
</evidence>
<evidence type="ECO:0000259" key="6">
    <source>
        <dbReference type="PROSITE" id="PS50089"/>
    </source>
</evidence>
<evidence type="ECO:0000256" key="3">
    <source>
        <dbReference type="ARBA" id="ARBA00022833"/>
    </source>
</evidence>
<proteinExistence type="predicted"/>
<dbReference type="GO" id="GO:0008270">
    <property type="term" value="F:zinc ion binding"/>
    <property type="evidence" value="ECO:0007669"/>
    <property type="project" value="UniProtKB-KW"/>
</dbReference>
<evidence type="ECO:0000256" key="2">
    <source>
        <dbReference type="ARBA" id="ARBA00022771"/>
    </source>
</evidence>
<dbReference type="GO" id="GO:0034450">
    <property type="term" value="F:ubiquitin-ubiquitin ligase activity"/>
    <property type="evidence" value="ECO:0007669"/>
    <property type="project" value="TreeGrafter"/>
</dbReference>
<dbReference type="EMBL" id="JAINUF010000001">
    <property type="protein sequence ID" value="KAJ8380865.1"/>
    <property type="molecule type" value="Genomic_DNA"/>
</dbReference>
<dbReference type="Proteomes" id="UP001152622">
    <property type="component" value="Chromosome 1"/>
</dbReference>
<dbReference type="SUPFAM" id="SSF57850">
    <property type="entry name" value="RING/U-box"/>
    <property type="match status" value="2"/>
</dbReference>
<feature type="region of interest" description="Disordered" evidence="5">
    <location>
        <begin position="318"/>
        <end position="468"/>
    </location>
</feature>
<dbReference type="CDD" id="cd16660">
    <property type="entry name" value="RING-Ubox_RNF37"/>
    <property type="match status" value="1"/>
</dbReference>
<dbReference type="GO" id="GO:0000209">
    <property type="term" value="P:protein polyubiquitination"/>
    <property type="evidence" value="ECO:0007669"/>
    <property type="project" value="TreeGrafter"/>
</dbReference>
<protein>
    <recommendedName>
        <fullName evidence="6">RING-type domain-containing protein</fullName>
    </recommendedName>
</protein>
<dbReference type="InterPro" id="IPR039925">
    <property type="entry name" value="RNF37_RING-Ubox"/>
</dbReference>
<keyword evidence="8" id="KW-1185">Reference proteome</keyword>
<dbReference type="InterPro" id="IPR013083">
    <property type="entry name" value="Znf_RING/FYVE/PHD"/>
</dbReference>
<keyword evidence="1" id="KW-0479">Metal-binding</keyword>
<feature type="region of interest" description="Disordered" evidence="5">
    <location>
        <begin position="1"/>
        <end position="22"/>
    </location>
</feature>
<comment type="caution">
    <text evidence="7">The sequence shown here is derived from an EMBL/GenBank/DDBJ whole genome shotgun (WGS) entry which is preliminary data.</text>
</comment>
<dbReference type="PROSITE" id="PS50089">
    <property type="entry name" value="ZF_RING_2"/>
    <property type="match status" value="1"/>
</dbReference>
<dbReference type="Pfam" id="PF19318">
    <property type="entry name" value="DUF5918"/>
    <property type="match status" value="1"/>
</dbReference>
<dbReference type="AlphaFoldDB" id="A0A9Q1JDF9"/>
<dbReference type="SMART" id="SM00504">
    <property type="entry name" value="Ubox"/>
    <property type="match status" value="1"/>
</dbReference>
<accession>A0A9Q1JDF9</accession>
<gene>
    <name evidence="7" type="ORF">SKAU_G00016430</name>
</gene>
<sequence length="607" mass="65049">MCPCKAQTGDRRSMSGRREQETTNVQVINSATMVVNLCLPHFDTSVNCNKLSADGYDVTNLLSGDPSVRGRGFKLEYFLRPPVQVTLRFQVQVEVCRVDVELWPPGMDQGQASRGLEIHTSSAAQEGGQFLLVGRCKVKDEVSVIFSGPRPRPRPPFPPSLPEAPPGARWAELWSRGPRSLGVVTQLRVSLPYGGAGSPLGLRALAVWGRPAHCCPLAEVEKIAQAHRDSLRVPIPEEFLDPLTQEMMSFPMLLPSGAVIDSSTLDEYQRQEATWGRPPNDPFTGVPFSMGAQPLPCPQLKGRIDLFLLWGGARGGSEGRLGRAAQQEQPRPSRLTDHSSPLAGTQPAPGPSHAQMSGDTPSPPPTLQDRGGKAGGSDTVGGQVKPSAPDRGVTSASRTAGSILSRKRALEVEDSGREVQGRGAESSGAGTAPPPSDSWTAVKKLRKDMPPQPDSRSSSSSHEQRLADSLDQALSSALRNLPAFTAHQGGKSHAVESQGGGTTAGESKCALCTCPLSQYPSCPSAFRLPCGHLLCRPCLSLKAPAKPPRPPLLCPACRTPRPAQRRHARAFLRATWTRPANVCAPVAVKTPSMCYALYCINTHFHCK</sequence>
<dbReference type="InterPro" id="IPR045696">
    <property type="entry name" value="Ubox5_N"/>
</dbReference>
<dbReference type="OrthoDB" id="20295at2759"/>
<dbReference type="InterPro" id="IPR003613">
    <property type="entry name" value="Ubox_domain"/>
</dbReference>
<dbReference type="Gene3D" id="3.30.40.10">
    <property type="entry name" value="Zinc/RING finger domain, C3HC4 (zinc finger)"/>
    <property type="match status" value="2"/>
</dbReference>
<dbReference type="GO" id="GO:0005634">
    <property type="term" value="C:nucleus"/>
    <property type="evidence" value="ECO:0007669"/>
    <property type="project" value="TreeGrafter"/>
</dbReference>
<keyword evidence="2 4" id="KW-0863">Zinc-finger</keyword>
<feature type="compositionally biased region" description="Basic and acidic residues" evidence="5">
    <location>
        <begin position="408"/>
        <end position="420"/>
    </location>
</feature>
<dbReference type="InterPro" id="IPR039847">
    <property type="entry name" value="Ubox5"/>
</dbReference>
<dbReference type="PANTHER" id="PTHR13492:SF2">
    <property type="entry name" value="RING FINGER PROTEIN 37"/>
    <property type="match status" value="1"/>
</dbReference>
<dbReference type="Pfam" id="PF04564">
    <property type="entry name" value="U-box"/>
    <property type="match status" value="1"/>
</dbReference>
<dbReference type="InterPro" id="IPR001841">
    <property type="entry name" value="Znf_RING"/>
</dbReference>
<dbReference type="PANTHER" id="PTHR13492">
    <property type="entry name" value="RING FINGER PROTEIN 37"/>
    <property type="match status" value="1"/>
</dbReference>
<dbReference type="GO" id="GO:0031625">
    <property type="term" value="F:ubiquitin protein ligase binding"/>
    <property type="evidence" value="ECO:0007669"/>
    <property type="project" value="TreeGrafter"/>
</dbReference>
<dbReference type="PROSITE" id="PS00518">
    <property type="entry name" value="ZF_RING_1"/>
    <property type="match status" value="1"/>
</dbReference>
<evidence type="ECO:0000256" key="5">
    <source>
        <dbReference type="SAM" id="MobiDB-lite"/>
    </source>
</evidence>
<dbReference type="InterPro" id="IPR017907">
    <property type="entry name" value="Znf_RING_CS"/>
</dbReference>